<protein>
    <submittedName>
        <fullName evidence="1">Uncharacterized protein</fullName>
    </submittedName>
</protein>
<organism evidence="1 2">
    <name type="scientific">Hymenobacter amundsenii</name>
    <dbReference type="NCBI Taxonomy" id="2006685"/>
    <lineage>
        <taxon>Bacteria</taxon>
        <taxon>Pseudomonadati</taxon>
        <taxon>Bacteroidota</taxon>
        <taxon>Cytophagia</taxon>
        <taxon>Cytophagales</taxon>
        <taxon>Hymenobacteraceae</taxon>
        <taxon>Hymenobacter</taxon>
    </lineage>
</organism>
<evidence type="ECO:0000313" key="2">
    <source>
        <dbReference type="Proteomes" id="UP000197277"/>
    </source>
</evidence>
<dbReference type="InterPro" id="IPR025059">
    <property type="entry name" value="DUF3997"/>
</dbReference>
<reference evidence="1 2" key="1">
    <citation type="submission" date="2017-06" db="EMBL/GenBank/DDBJ databases">
        <title>Hymenobacter amundsenii sp. nov. isolated from regoliths in Antarctica.</title>
        <authorList>
            <person name="Sedlacek I."/>
            <person name="Kralova S."/>
            <person name="Pantucek R."/>
            <person name="Svec P."/>
            <person name="Holochova P."/>
            <person name="Stankova E."/>
            <person name="Vrbovska V."/>
            <person name="Busse H.-J."/>
        </authorList>
    </citation>
    <scope>NUCLEOTIDE SEQUENCE [LARGE SCALE GENOMIC DNA]</scope>
    <source>
        <strain evidence="1 2">CCM 8682</strain>
    </source>
</reference>
<comment type="caution">
    <text evidence="1">The sequence shown here is derived from an EMBL/GenBank/DDBJ whole genome shotgun (WGS) entry which is preliminary data.</text>
</comment>
<dbReference type="OrthoDB" id="1077692at2"/>
<name>A0A246FJ48_9BACT</name>
<dbReference type="Pfam" id="PF13162">
    <property type="entry name" value="DUF3997"/>
    <property type="match status" value="1"/>
</dbReference>
<sequence length="139" mass="15618">MHLLNRLLPVTLLLLTGCFGLFDSSTDTITGEYATSWIDARRSRAVYRDIAEQIPAYVFAIGHNERYIIAKQHPLALTGELVEVVDCTRTAYYILDIVRNRQPTGQGVSGPLTAEQFRQQAQRLGLAEVNFSMNYPNCP</sequence>
<dbReference type="AlphaFoldDB" id="A0A246FJ48"/>
<gene>
    <name evidence="1" type="ORF">CDA63_13175</name>
</gene>
<proteinExistence type="predicted"/>
<dbReference type="PROSITE" id="PS51257">
    <property type="entry name" value="PROKAR_LIPOPROTEIN"/>
    <property type="match status" value="1"/>
</dbReference>
<accession>A0A246FJ48</accession>
<dbReference type="Proteomes" id="UP000197277">
    <property type="component" value="Unassembled WGS sequence"/>
</dbReference>
<dbReference type="EMBL" id="NIRR01000022">
    <property type="protein sequence ID" value="OWP62588.1"/>
    <property type="molecule type" value="Genomic_DNA"/>
</dbReference>
<dbReference type="RefSeq" id="WP_088464927.1">
    <property type="nucleotide sequence ID" value="NZ_NIRR01000022.1"/>
</dbReference>
<evidence type="ECO:0000313" key="1">
    <source>
        <dbReference type="EMBL" id="OWP62588.1"/>
    </source>
</evidence>
<keyword evidence="2" id="KW-1185">Reference proteome</keyword>